<dbReference type="CDD" id="cd12148">
    <property type="entry name" value="fungal_TF_MHR"/>
    <property type="match status" value="1"/>
</dbReference>
<protein>
    <recommendedName>
        <fullName evidence="4">Xylanolytic transcriptional activator regulatory domain-containing protein</fullName>
    </recommendedName>
</protein>
<proteinExistence type="predicted"/>
<sequence length="618" mass="70292">MCRYAASNLPPKNRLPGTLHHSSHSPSELKETQFEDGNPEFEDSVEETDSPLIVVEKGLGNLEVRDRPTSIPASGSDMQRTRAEVLKLFPLRHKVDFLIQHFIDKLNWTYEYINPRTFLERYGAWWSQPSYDGADDILFGALILRLCVFSLQHLPNSDYPTEGVLEESIEAMESRCDEMATYFDSYQPRPPSVIRVQYMILRAVTLLTSGDPKESYEALHEATKEAHAIDLFIEERWPSLQNTEAETRRKVFWLLFIWDRFFSSYYGRWPLIPHDYSTVQLPSSLPYTTSLDPTIPTPITDTILSIKTYQFMLPFISAPARKHERLDPFKVASHIASYKTEILDKFPPALRLENPDTSYDTEIENLDLKRIKLHALSWGVVEGMLRCFTGPMNLKSLQALSASTDKARVKLAEEHRHTLADACFRTVSLMLELHERMGGGQTRFWAIPAAMIENGGVLGCCLVSDGVIRRHWKKDGGTFRVFEEEILVKYVETLERAVKLLELLAQRSPLAKGGLALLRKSLGKIKVDVSAKDGTVGDCCSGNATVLETPHMNEHDPYMYAGYEDDPGAYSYGMLELDPVLAEWDMTAMNPSLSWYQENEMYDFGTYLGDGLPDSLQE</sequence>
<comment type="subcellular location">
    <subcellularLocation>
        <location evidence="1">Nucleus</location>
    </subcellularLocation>
</comment>
<evidence type="ECO:0000256" key="3">
    <source>
        <dbReference type="SAM" id="MobiDB-lite"/>
    </source>
</evidence>
<organism evidence="5 6">
    <name type="scientific">Oculimacula yallundae</name>
    <dbReference type="NCBI Taxonomy" id="86028"/>
    <lineage>
        <taxon>Eukaryota</taxon>
        <taxon>Fungi</taxon>
        <taxon>Dikarya</taxon>
        <taxon>Ascomycota</taxon>
        <taxon>Pezizomycotina</taxon>
        <taxon>Leotiomycetes</taxon>
        <taxon>Helotiales</taxon>
        <taxon>Ploettnerulaceae</taxon>
        <taxon>Oculimacula</taxon>
    </lineage>
</organism>
<feature type="region of interest" description="Disordered" evidence="3">
    <location>
        <begin position="1"/>
        <end position="48"/>
    </location>
</feature>
<evidence type="ECO:0000256" key="1">
    <source>
        <dbReference type="ARBA" id="ARBA00004123"/>
    </source>
</evidence>
<feature type="domain" description="Xylanolytic transcriptional activator regulatory" evidence="4">
    <location>
        <begin position="215"/>
        <end position="288"/>
    </location>
</feature>
<gene>
    <name evidence="5" type="ORF">VTL71DRAFT_5682</name>
</gene>
<accession>A0ABR4BY68</accession>
<dbReference type="SMART" id="SM00906">
    <property type="entry name" value="Fungal_trans"/>
    <property type="match status" value="1"/>
</dbReference>
<evidence type="ECO:0000313" key="5">
    <source>
        <dbReference type="EMBL" id="KAL2062610.1"/>
    </source>
</evidence>
<evidence type="ECO:0000313" key="6">
    <source>
        <dbReference type="Proteomes" id="UP001595075"/>
    </source>
</evidence>
<dbReference type="Proteomes" id="UP001595075">
    <property type="component" value="Unassembled WGS sequence"/>
</dbReference>
<dbReference type="InterPro" id="IPR007219">
    <property type="entry name" value="XnlR_reg_dom"/>
</dbReference>
<dbReference type="PANTHER" id="PTHR31001:SF87">
    <property type="entry name" value="COL-21"/>
    <property type="match status" value="1"/>
</dbReference>
<name>A0ABR4BY68_9HELO</name>
<evidence type="ECO:0000259" key="4">
    <source>
        <dbReference type="SMART" id="SM00906"/>
    </source>
</evidence>
<keyword evidence="6" id="KW-1185">Reference proteome</keyword>
<feature type="compositionally biased region" description="Acidic residues" evidence="3">
    <location>
        <begin position="37"/>
        <end position="48"/>
    </location>
</feature>
<keyword evidence="2" id="KW-0539">Nucleus</keyword>
<reference evidence="5 6" key="1">
    <citation type="journal article" date="2024" name="Commun. Biol.">
        <title>Comparative genomic analysis of thermophilic fungi reveals convergent evolutionary adaptations and gene losses.</title>
        <authorList>
            <person name="Steindorff A.S."/>
            <person name="Aguilar-Pontes M.V."/>
            <person name="Robinson A.J."/>
            <person name="Andreopoulos B."/>
            <person name="LaButti K."/>
            <person name="Kuo A."/>
            <person name="Mondo S."/>
            <person name="Riley R."/>
            <person name="Otillar R."/>
            <person name="Haridas S."/>
            <person name="Lipzen A."/>
            <person name="Grimwood J."/>
            <person name="Schmutz J."/>
            <person name="Clum A."/>
            <person name="Reid I.D."/>
            <person name="Moisan M.C."/>
            <person name="Butler G."/>
            <person name="Nguyen T.T.M."/>
            <person name="Dewar K."/>
            <person name="Conant G."/>
            <person name="Drula E."/>
            <person name="Henrissat B."/>
            <person name="Hansel C."/>
            <person name="Singer S."/>
            <person name="Hutchinson M.I."/>
            <person name="de Vries R.P."/>
            <person name="Natvig D.O."/>
            <person name="Powell A.J."/>
            <person name="Tsang A."/>
            <person name="Grigoriev I.V."/>
        </authorList>
    </citation>
    <scope>NUCLEOTIDE SEQUENCE [LARGE SCALE GENOMIC DNA]</scope>
    <source>
        <strain evidence="5 6">CBS 494.80</strain>
    </source>
</reference>
<dbReference type="EMBL" id="JAZHXI010000016">
    <property type="protein sequence ID" value="KAL2062610.1"/>
    <property type="molecule type" value="Genomic_DNA"/>
</dbReference>
<dbReference type="InterPro" id="IPR050613">
    <property type="entry name" value="Sec_Metabolite_Reg"/>
</dbReference>
<evidence type="ECO:0000256" key="2">
    <source>
        <dbReference type="ARBA" id="ARBA00023242"/>
    </source>
</evidence>
<comment type="caution">
    <text evidence="5">The sequence shown here is derived from an EMBL/GenBank/DDBJ whole genome shotgun (WGS) entry which is preliminary data.</text>
</comment>
<dbReference type="PANTHER" id="PTHR31001">
    <property type="entry name" value="UNCHARACTERIZED TRANSCRIPTIONAL REGULATORY PROTEIN"/>
    <property type="match status" value="1"/>
</dbReference>
<dbReference type="Pfam" id="PF04082">
    <property type="entry name" value="Fungal_trans"/>
    <property type="match status" value="1"/>
</dbReference>